<dbReference type="Gene3D" id="3.30.420.10">
    <property type="entry name" value="Ribonuclease H-like superfamily/Ribonuclease H"/>
    <property type="match status" value="1"/>
</dbReference>
<dbReference type="EMBL" id="MKGL01000897">
    <property type="protein sequence ID" value="RNE95278.1"/>
    <property type="molecule type" value="Genomic_DNA"/>
</dbReference>
<dbReference type="Proteomes" id="UP000283634">
    <property type="component" value="Unassembled WGS sequence"/>
</dbReference>
<dbReference type="GeneID" id="40334227"/>
<reference evidence="1 2" key="1">
    <citation type="journal article" date="2018" name="BMC Genomics">
        <title>Genomic comparison of Trypanosoma conorhini and Trypanosoma rangeli to Trypanosoma cruzi strains of high and low virulence.</title>
        <authorList>
            <person name="Bradwell K.R."/>
            <person name="Koparde V.N."/>
            <person name="Matveyev A.V."/>
            <person name="Serrano M.G."/>
            <person name="Alves J.M."/>
            <person name="Parikh H."/>
            <person name="Huang B."/>
            <person name="Lee V."/>
            <person name="Espinosa-Alvarez O."/>
            <person name="Ortiz P.A."/>
            <person name="Costa-Martins A.G."/>
            <person name="Teixeira M.M."/>
            <person name="Buck G.A."/>
        </authorList>
    </citation>
    <scope>NUCLEOTIDE SEQUENCE [LARGE SCALE GENOMIC DNA]</scope>
    <source>
        <strain evidence="1 2">AM80</strain>
    </source>
</reference>
<accession>A0A3R7JQJ5</accession>
<gene>
    <name evidence="1" type="ORF">TraAM80_10294</name>
</gene>
<proteinExistence type="predicted"/>
<keyword evidence="2" id="KW-1185">Reference proteome</keyword>
<evidence type="ECO:0000313" key="2">
    <source>
        <dbReference type="Proteomes" id="UP000283634"/>
    </source>
</evidence>
<sequence length="231" mass="25121">MDCSIAGEKELKMKKLRANKANLAQHTHRAWALATDGGVDASLPAGATIPISSLHRPGVIEKVSIHRGIRSHNYRTESCTLLLLALNKLIVLCTQHDNKIPCVVTYSQSLLAARNKGPPSQTDSTKDQIWQCLSTLRCAGRSVHLQFCYGHRGIPANGTANECATPNATTALHTEKRIASPRHTDLLACLTAKPAKAWRATTPQDTHRRMLCFAPPFGFSGDGLIAQEDLV</sequence>
<organism evidence="1 2">
    <name type="scientific">Trypanosoma rangeli</name>
    <dbReference type="NCBI Taxonomy" id="5698"/>
    <lineage>
        <taxon>Eukaryota</taxon>
        <taxon>Discoba</taxon>
        <taxon>Euglenozoa</taxon>
        <taxon>Kinetoplastea</taxon>
        <taxon>Metakinetoplastina</taxon>
        <taxon>Trypanosomatida</taxon>
        <taxon>Trypanosomatidae</taxon>
        <taxon>Trypanosoma</taxon>
        <taxon>Herpetosoma</taxon>
    </lineage>
</organism>
<keyword evidence="1" id="KW-0378">Hydrolase</keyword>
<dbReference type="GO" id="GO:0003676">
    <property type="term" value="F:nucleic acid binding"/>
    <property type="evidence" value="ECO:0007669"/>
    <property type="project" value="InterPro"/>
</dbReference>
<dbReference type="InterPro" id="IPR036397">
    <property type="entry name" value="RNaseH_sf"/>
</dbReference>
<name>A0A3R7JQJ5_TRYRA</name>
<dbReference type="GO" id="GO:0004523">
    <property type="term" value="F:RNA-DNA hybrid ribonuclease activity"/>
    <property type="evidence" value="ECO:0007669"/>
    <property type="project" value="UniProtKB-EC"/>
</dbReference>
<comment type="caution">
    <text evidence="1">The sequence shown here is derived from an EMBL/GenBank/DDBJ whole genome shotgun (WGS) entry which is preliminary data.</text>
</comment>
<protein>
    <submittedName>
        <fullName evidence="1">L1Tc protein</fullName>
        <ecNumber evidence="1">3.1.26.4</ecNumber>
    </submittedName>
</protein>
<dbReference type="RefSeq" id="XP_029233211.1">
    <property type="nucleotide sequence ID" value="XM_029386926.1"/>
</dbReference>
<dbReference type="OrthoDB" id="278217at2759"/>
<dbReference type="EC" id="3.1.26.4" evidence="1"/>
<dbReference type="AlphaFoldDB" id="A0A3R7JQJ5"/>
<evidence type="ECO:0000313" key="1">
    <source>
        <dbReference type="EMBL" id="RNE95278.1"/>
    </source>
</evidence>